<dbReference type="SUPFAM" id="SSF81324">
    <property type="entry name" value="Voltage-gated potassium channels"/>
    <property type="match status" value="1"/>
</dbReference>
<keyword evidence="1" id="KW-0812">Transmembrane</keyword>
<keyword evidence="1" id="KW-1133">Transmembrane helix</keyword>
<sequence length="169" mass="18569">MTASFLMQLGMASIMVGLSVIVHFAGLSMLLALVQRHRRGADRMITFIENGAVMAGAALGLFALHGIEIWGYAFLYRAMGWFETFEQALYFSTSTYATIGYGDVVLPVGSRLLGAIEGVNGVILLGWSTAFFFTIVHRMTSIERDFGRGPASLHPDTVQLQRVRDDGER</sequence>
<evidence type="ECO:0000259" key="2">
    <source>
        <dbReference type="Pfam" id="PF07885"/>
    </source>
</evidence>
<feature type="domain" description="Potassium channel" evidence="2">
    <location>
        <begin position="67"/>
        <end position="136"/>
    </location>
</feature>
<evidence type="ECO:0000313" key="3">
    <source>
        <dbReference type="EMBL" id="GHH26655.1"/>
    </source>
</evidence>
<organism evidence="3 4">
    <name type="scientific">Sphingomonas glacialis</name>
    <dbReference type="NCBI Taxonomy" id="658225"/>
    <lineage>
        <taxon>Bacteria</taxon>
        <taxon>Pseudomonadati</taxon>
        <taxon>Pseudomonadota</taxon>
        <taxon>Alphaproteobacteria</taxon>
        <taxon>Sphingomonadales</taxon>
        <taxon>Sphingomonadaceae</taxon>
        <taxon>Sphingomonas</taxon>
    </lineage>
</organism>
<protein>
    <recommendedName>
        <fullName evidence="2">Potassium channel domain-containing protein</fullName>
    </recommendedName>
</protein>
<keyword evidence="1" id="KW-0472">Membrane</keyword>
<dbReference type="InterPro" id="IPR013099">
    <property type="entry name" value="K_chnl_dom"/>
</dbReference>
<dbReference type="Pfam" id="PF07885">
    <property type="entry name" value="Ion_trans_2"/>
    <property type="match status" value="1"/>
</dbReference>
<name>A0ABQ3LXH5_9SPHN</name>
<gene>
    <name evidence="3" type="ORF">GCM10008023_41540</name>
</gene>
<evidence type="ECO:0000313" key="4">
    <source>
        <dbReference type="Proteomes" id="UP000652430"/>
    </source>
</evidence>
<evidence type="ECO:0000256" key="1">
    <source>
        <dbReference type="SAM" id="Phobius"/>
    </source>
</evidence>
<accession>A0ABQ3LXH5</accession>
<keyword evidence="4" id="KW-1185">Reference proteome</keyword>
<dbReference type="EMBL" id="BNAQ01000017">
    <property type="protein sequence ID" value="GHH26655.1"/>
    <property type="molecule type" value="Genomic_DNA"/>
</dbReference>
<dbReference type="Gene3D" id="1.10.287.70">
    <property type="match status" value="1"/>
</dbReference>
<feature type="transmembrane region" description="Helical" evidence="1">
    <location>
        <begin position="112"/>
        <end position="136"/>
    </location>
</feature>
<proteinExistence type="predicted"/>
<feature type="transmembrane region" description="Helical" evidence="1">
    <location>
        <begin position="55"/>
        <end position="75"/>
    </location>
</feature>
<feature type="transmembrane region" description="Helical" evidence="1">
    <location>
        <begin position="12"/>
        <end position="34"/>
    </location>
</feature>
<reference evidence="4" key="1">
    <citation type="journal article" date="2019" name="Int. J. Syst. Evol. Microbiol.">
        <title>The Global Catalogue of Microorganisms (GCM) 10K type strain sequencing project: providing services to taxonomists for standard genome sequencing and annotation.</title>
        <authorList>
            <consortium name="The Broad Institute Genomics Platform"/>
            <consortium name="The Broad Institute Genome Sequencing Center for Infectious Disease"/>
            <person name="Wu L."/>
            <person name="Ma J."/>
        </authorList>
    </citation>
    <scope>NUCLEOTIDE SEQUENCE [LARGE SCALE GENOMIC DNA]</scope>
    <source>
        <strain evidence="4">CGMCC 1.8957</strain>
    </source>
</reference>
<dbReference type="Proteomes" id="UP000652430">
    <property type="component" value="Unassembled WGS sequence"/>
</dbReference>
<comment type="caution">
    <text evidence="3">The sequence shown here is derived from an EMBL/GenBank/DDBJ whole genome shotgun (WGS) entry which is preliminary data.</text>
</comment>